<accession>A0ABD1ZJ56</accession>
<evidence type="ECO:0000256" key="1">
    <source>
        <dbReference type="SAM" id="MobiDB-lite"/>
    </source>
</evidence>
<evidence type="ECO:0000313" key="3">
    <source>
        <dbReference type="Proteomes" id="UP001605036"/>
    </source>
</evidence>
<name>A0ABD1ZJ56_9MARC</name>
<feature type="compositionally biased region" description="Polar residues" evidence="1">
    <location>
        <begin position="131"/>
        <end position="140"/>
    </location>
</feature>
<feature type="region of interest" description="Disordered" evidence="1">
    <location>
        <begin position="96"/>
        <end position="140"/>
    </location>
</feature>
<proteinExistence type="predicted"/>
<comment type="caution">
    <text evidence="2">The sequence shown here is derived from an EMBL/GenBank/DDBJ whole genome shotgun (WGS) entry which is preliminary data.</text>
</comment>
<sequence length="140" mass="14919">MQRILTLQDQIMHAFHANPLLQGSDGTTQFGQLMPVEGLPLPNGLPQVLTGQHHVYPLRIVGSPARSFQEPAPVQTATPMNLHLSPLPLRNLQTAPLGEAPAGEREVTFASPVTGGGGGGKSRSGIEPNRAWQTPNPKIL</sequence>
<protein>
    <submittedName>
        <fullName evidence="2">Uncharacterized protein</fullName>
    </submittedName>
</protein>
<reference evidence="2 3" key="1">
    <citation type="submission" date="2024-09" db="EMBL/GenBank/DDBJ databases">
        <title>Chromosome-scale assembly of Riccia fluitans.</title>
        <authorList>
            <person name="Paukszto L."/>
            <person name="Sawicki J."/>
            <person name="Karawczyk K."/>
            <person name="Piernik-Szablinska J."/>
            <person name="Szczecinska M."/>
            <person name="Mazdziarz M."/>
        </authorList>
    </citation>
    <scope>NUCLEOTIDE SEQUENCE [LARGE SCALE GENOMIC DNA]</scope>
    <source>
        <strain evidence="2">Rf_01</strain>
        <tissue evidence="2">Aerial parts of the thallus</tissue>
    </source>
</reference>
<dbReference type="EMBL" id="JBHFFA010000001">
    <property type="protein sequence ID" value="KAL2651112.1"/>
    <property type="molecule type" value="Genomic_DNA"/>
</dbReference>
<keyword evidence="3" id="KW-1185">Reference proteome</keyword>
<gene>
    <name evidence="2" type="ORF">R1flu_019240</name>
</gene>
<dbReference type="AlphaFoldDB" id="A0ABD1ZJ56"/>
<organism evidence="2 3">
    <name type="scientific">Riccia fluitans</name>
    <dbReference type="NCBI Taxonomy" id="41844"/>
    <lineage>
        <taxon>Eukaryota</taxon>
        <taxon>Viridiplantae</taxon>
        <taxon>Streptophyta</taxon>
        <taxon>Embryophyta</taxon>
        <taxon>Marchantiophyta</taxon>
        <taxon>Marchantiopsida</taxon>
        <taxon>Marchantiidae</taxon>
        <taxon>Marchantiales</taxon>
        <taxon>Ricciaceae</taxon>
        <taxon>Riccia</taxon>
    </lineage>
</organism>
<dbReference type="Proteomes" id="UP001605036">
    <property type="component" value="Unassembled WGS sequence"/>
</dbReference>
<evidence type="ECO:0000313" key="2">
    <source>
        <dbReference type="EMBL" id="KAL2651112.1"/>
    </source>
</evidence>